<evidence type="ECO:0000259" key="11">
    <source>
        <dbReference type="PROSITE" id="PS50893"/>
    </source>
</evidence>
<feature type="region of interest" description="Disordered" evidence="10">
    <location>
        <begin position="1"/>
        <end position="23"/>
    </location>
</feature>
<dbReference type="SUPFAM" id="SSF52540">
    <property type="entry name" value="P-loop containing nucleoside triphosphate hydrolases"/>
    <property type="match status" value="2"/>
</dbReference>
<evidence type="ECO:0000256" key="9">
    <source>
        <dbReference type="ARBA" id="ARBA00023136"/>
    </source>
</evidence>
<dbReference type="InterPro" id="IPR027417">
    <property type="entry name" value="P-loop_NTPase"/>
</dbReference>
<name>A0A6P3BHN1_9BURK</name>
<dbReference type="CDD" id="cd03215">
    <property type="entry name" value="ABC_Carb_Monos_II"/>
    <property type="match status" value="1"/>
</dbReference>
<evidence type="ECO:0000256" key="3">
    <source>
        <dbReference type="ARBA" id="ARBA00022519"/>
    </source>
</evidence>
<protein>
    <submittedName>
        <fullName evidence="12">ABC transporter ATP-binding protein</fullName>
    </submittedName>
</protein>
<evidence type="ECO:0000313" key="13">
    <source>
        <dbReference type="Proteomes" id="UP000494182"/>
    </source>
</evidence>
<evidence type="ECO:0000256" key="5">
    <source>
        <dbReference type="ARBA" id="ARBA00022737"/>
    </source>
</evidence>
<gene>
    <name evidence="12" type="ORF">BCO71171_05847</name>
</gene>
<dbReference type="SMART" id="SM00382">
    <property type="entry name" value="AAA"/>
    <property type="match status" value="2"/>
</dbReference>
<keyword evidence="4" id="KW-0762">Sugar transport</keyword>
<evidence type="ECO:0000256" key="2">
    <source>
        <dbReference type="ARBA" id="ARBA00022475"/>
    </source>
</evidence>
<keyword evidence="6" id="KW-0547">Nucleotide-binding</keyword>
<sequence length="519" mass="54894">MNSATNETMDVTRDDRPHRSTLPPVLSATGIAKRFDATVALAALDLSIGAGEVVALMGANGAGKSTFVKILSGALQADSGTLTLRGEPYRPASPHAAKRLGVATVHQSVADAVVPTLSIADNLLLDRLCDPASPWRVPPAARRAAARSLAARVGLDVDLAAPLASLSLADQQRVTLARALAGQPSLLILDEPTASLSAAEAERLFVLADALRRDGVAILLVSHRLGDLRRIADRAAIVRDGRIVADLAAPIDFDAAVETMIGRPLPRTRASVPERAGLAGAGAGPGFSVRQMRLTPTSTPFDFDVRRGEIVAIAGPVGGGKSRFARTIFGAVRAAAGEMTLDGRPWRPRSPADAIRAGVFLAGEDRWRTSLFPDSVPFASIAGTIGFPFLSRWFASGAVRRARERTAAAAAIARFGIRCDGPDDRVAHLSGGNQQKVVLARWHAEPARLLLLDEPFQGIDAGARADIVDTLRRHAHERTTIVFVSDLEEAAEIADRIVRFDRATLDCVPPTSSIVRACS</sequence>
<dbReference type="PANTHER" id="PTHR43790">
    <property type="entry name" value="CARBOHYDRATE TRANSPORT ATP-BINDING PROTEIN MG119-RELATED"/>
    <property type="match status" value="1"/>
</dbReference>
<feature type="domain" description="ABC transporter" evidence="11">
    <location>
        <begin position="26"/>
        <end position="265"/>
    </location>
</feature>
<dbReference type="GO" id="GO:0005524">
    <property type="term" value="F:ATP binding"/>
    <property type="evidence" value="ECO:0007669"/>
    <property type="project" value="UniProtKB-KW"/>
</dbReference>
<dbReference type="GO" id="GO:0016887">
    <property type="term" value="F:ATP hydrolysis activity"/>
    <property type="evidence" value="ECO:0007669"/>
    <property type="project" value="InterPro"/>
</dbReference>
<keyword evidence="5" id="KW-0677">Repeat</keyword>
<feature type="domain" description="ABC transporter" evidence="11">
    <location>
        <begin position="273"/>
        <end position="517"/>
    </location>
</feature>
<evidence type="ECO:0000256" key="6">
    <source>
        <dbReference type="ARBA" id="ARBA00022741"/>
    </source>
</evidence>
<keyword evidence="9" id="KW-0472">Membrane</keyword>
<organism evidence="12 13">
    <name type="scientific">Burkholderia contaminans</name>
    <dbReference type="NCBI Taxonomy" id="488447"/>
    <lineage>
        <taxon>Bacteria</taxon>
        <taxon>Pseudomonadati</taxon>
        <taxon>Pseudomonadota</taxon>
        <taxon>Betaproteobacteria</taxon>
        <taxon>Burkholderiales</taxon>
        <taxon>Burkholderiaceae</taxon>
        <taxon>Burkholderia</taxon>
        <taxon>Burkholderia cepacia complex</taxon>
    </lineage>
</organism>
<dbReference type="InterPro" id="IPR050107">
    <property type="entry name" value="ABC_carbohydrate_import_ATPase"/>
</dbReference>
<dbReference type="InterPro" id="IPR003593">
    <property type="entry name" value="AAA+_ATPase"/>
</dbReference>
<accession>A0A6P3BHN1</accession>
<evidence type="ECO:0000256" key="7">
    <source>
        <dbReference type="ARBA" id="ARBA00022840"/>
    </source>
</evidence>
<dbReference type="Pfam" id="PF00005">
    <property type="entry name" value="ABC_tran"/>
    <property type="match status" value="2"/>
</dbReference>
<evidence type="ECO:0000256" key="4">
    <source>
        <dbReference type="ARBA" id="ARBA00022597"/>
    </source>
</evidence>
<evidence type="ECO:0000256" key="1">
    <source>
        <dbReference type="ARBA" id="ARBA00022448"/>
    </source>
</evidence>
<dbReference type="PROSITE" id="PS50893">
    <property type="entry name" value="ABC_TRANSPORTER_2"/>
    <property type="match status" value="2"/>
</dbReference>
<dbReference type="PANTHER" id="PTHR43790:SF3">
    <property type="entry name" value="D-ALLOSE IMPORT ATP-BINDING PROTEIN ALSA-RELATED"/>
    <property type="match status" value="1"/>
</dbReference>
<dbReference type="EMBL" id="CABVQT010000019">
    <property type="protein sequence ID" value="VWD55195.1"/>
    <property type="molecule type" value="Genomic_DNA"/>
</dbReference>
<proteinExistence type="predicted"/>
<dbReference type="Proteomes" id="UP000494182">
    <property type="component" value="Unassembled WGS sequence"/>
</dbReference>
<keyword evidence="3" id="KW-0997">Cell inner membrane</keyword>
<dbReference type="CDD" id="cd03216">
    <property type="entry name" value="ABC_Carb_Monos_I"/>
    <property type="match status" value="1"/>
</dbReference>
<dbReference type="AlphaFoldDB" id="A0A6P3BHN1"/>
<keyword evidence="7 12" id="KW-0067">ATP-binding</keyword>
<keyword evidence="8" id="KW-1278">Translocase</keyword>
<dbReference type="InterPro" id="IPR003439">
    <property type="entry name" value="ABC_transporter-like_ATP-bd"/>
</dbReference>
<keyword evidence="1" id="KW-0813">Transport</keyword>
<dbReference type="Gene3D" id="3.40.50.300">
    <property type="entry name" value="P-loop containing nucleotide triphosphate hydrolases"/>
    <property type="match status" value="2"/>
</dbReference>
<reference evidence="12 13" key="1">
    <citation type="submission" date="2019-09" db="EMBL/GenBank/DDBJ databases">
        <authorList>
            <person name="Depoorter E."/>
        </authorList>
    </citation>
    <scope>NUCLEOTIDE SEQUENCE [LARGE SCALE GENOMIC DNA]</scope>
    <source>
        <strain evidence="12">R-71171</strain>
    </source>
</reference>
<evidence type="ECO:0000256" key="10">
    <source>
        <dbReference type="SAM" id="MobiDB-lite"/>
    </source>
</evidence>
<dbReference type="RefSeq" id="WP_174975730.1">
    <property type="nucleotide sequence ID" value="NZ_CABVQT010000019.1"/>
</dbReference>
<evidence type="ECO:0000313" key="12">
    <source>
        <dbReference type="EMBL" id="VWD55195.1"/>
    </source>
</evidence>
<evidence type="ECO:0000256" key="8">
    <source>
        <dbReference type="ARBA" id="ARBA00022967"/>
    </source>
</evidence>
<keyword evidence="2" id="KW-1003">Cell membrane</keyword>